<dbReference type="GO" id="GO:0000160">
    <property type="term" value="P:phosphorelay signal transduction system"/>
    <property type="evidence" value="ECO:0007669"/>
    <property type="project" value="InterPro"/>
</dbReference>
<dbReference type="PANTHER" id="PTHR44591:SF22">
    <property type="entry name" value="CHEY SUBFAMILY"/>
    <property type="match status" value="1"/>
</dbReference>
<dbReference type="Pfam" id="PF00072">
    <property type="entry name" value="Response_reg"/>
    <property type="match status" value="1"/>
</dbReference>
<dbReference type="PROSITE" id="PS50110">
    <property type="entry name" value="RESPONSE_REGULATORY"/>
    <property type="match status" value="1"/>
</dbReference>
<dbReference type="InterPro" id="IPR001789">
    <property type="entry name" value="Sig_transdc_resp-reg_receiver"/>
</dbReference>
<reference evidence="4" key="1">
    <citation type="submission" date="2020-02" db="EMBL/GenBank/DDBJ databases">
        <authorList>
            <person name="Meier V. D."/>
        </authorList>
    </citation>
    <scope>NUCLEOTIDE SEQUENCE</scope>
    <source>
        <strain evidence="4">AVDCRST_MAG92</strain>
    </source>
</reference>
<name>A0A6J4IKW4_9CYAN</name>
<evidence type="ECO:0000256" key="2">
    <source>
        <dbReference type="PROSITE-ProRule" id="PRU00169"/>
    </source>
</evidence>
<dbReference type="InterPro" id="IPR011006">
    <property type="entry name" value="CheY-like_superfamily"/>
</dbReference>
<evidence type="ECO:0000256" key="1">
    <source>
        <dbReference type="ARBA" id="ARBA00022553"/>
    </source>
</evidence>
<keyword evidence="1 2" id="KW-0597">Phosphoprotein</keyword>
<evidence type="ECO:0000259" key="3">
    <source>
        <dbReference type="PROSITE" id="PS50110"/>
    </source>
</evidence>
<proteinExistence type="predicted"/>
<dbReference type="AlphaFoldDB" id="A0A6J4IKW4"/>
<gene>
    <name evidence="4" type="ORF">AVDCRST_MAG92-2098</name>
</gene>
<evidence type="ECO:0000313" key="4">
    <source>
        <dbReference type="EMBL" id="CAA9253100.1"/>
    </source>
</evidence>
<feature type="domain" description="Response regulatory" evidence="3">
    <location>
        <begin position="4"/>
        <end position="121"/>
    </location>
</feature>
<accession>A0A6J4IKW4</accession>
<dbReference type="SMART" id="SM00448">
    <property type="entry name" value="REC"/>
    <property type="match status" value="1"/>
</dbReference>
<dbReference type="PANTHER" id="PTHR44591">
    <property type="entry name" value="STRESS RESPONSE REGULATOR PROTEIN 1"/>
    <property type="match status" value="1"/>
</dbReference>
<dbReference type="EMBL" id="CADCTM010000315">
    <property type="protein sequence ID" value="CAA9253100.1"/>
    <property type="molecule type" value="Genomic_DNA"/>
</dbReference>
<dbReference type="Gene3D" id="3.40.50.2300">
    <property type="match status" value="1"/>
</dbReference>
<feature type="modified residue" description="4-aspartylphosphate" evidence="2">
    <location>
        <position position="54"/>
    </location>
</feature>
<protein>
    <submittedName>
        <fullName evidence="4">Response regulator receiver domain protein (CheY)</fullName>
    </submittedName>
</protein>
<sequence>MNKRILVIDDEERIREVVRACLEDLGGWEAIAATSAKEGLLLAQAQSLDAILLDVSMPDMDGFVFFEKLQENPASQSIPVILLTAKVLPDDRARFAKMGVAGVITKPFNPVTISEQVAEILGWSL</sequence>
<dbReference type="InterPro" id="IPR050595">
    <property type="entry name" value="Bact_response_regulator"/>
</dbReference>
<organism evidence="4">
    <name type="scientific">uncultured Coleofasciculus sp</name>
    <dbReference type="NCBI Taxonomy" id="1267456"/>
    <lineage>
        <taxon>Bacteria</taxon>
        <taxon>Bacillati</taxon>
        <taxon>Cyanobacteriota</taxon>
        <taxon>Cyanophyceae</taxon>
        <taxon>Coleofasciculales</taxon>
        <taxon>Coleofasciculaceae</taxon>
        <taxon>Coleofasciculus</taxon>
        <taxon>environmental samples</taxon>
    </lineage>
</organism>
<dbReference type="CDD" id="cd17552">
    <property type="entry name" value="REC_RR468-like"/>
    <property type="match status" value="1"/>
</dbReference>
<dbReference type="SUPFAM" id="SSF52172">
    <property type="entry name" value="CheY-like"/>
    <property type="match status" value="1"/>
</dbReference>